<evidence type="ECO:0000313" key="8">
    <source>
        <dbReference type="EMBL" id="EET78466.1"/>
    </source>
</evidence>
<dbReference type="Proteomes" id="UP000004384">
    <property type="component" value="Unassembled WGS sequence"/>
</dbReference>
<dbReference type="CDD" id="cd00430">
    <property type="entry name" value="PLPDE_III_AR"/>
    <property type="match status" value="1"/>
</dbReference>
<proteinExistence type="inferred from homology"/>
<dbReference type="NCBIfam" id="TIGR00492">
    <property type="entry name" value="alr"/>
    <property type="match status" value="1"/>
</dbReference>
<dbReference type="AlphaFoldDB" id="C6R740"/>
<feature type="modified residue" description="N6-(pyridoxal phosphate)lysine" evidence="4 5">
    <location>
        <position position="36"/>
    </location>
</feature>
<dbReference type="FunFam" id="3.20.20.10:FF:000002">
    <property type="entry name" value="Alanine racemase"/>
    <property type="match status" value="1"/>
</dbReference>
<comment type="catalytic activity">
    <reaction evidence="4">
        <text>L-alanine = D-alanine</text>
        <dbReference type="Rhea" id="RHEA:20249"/>
        <dbReference type="ChEBI" id="CHEBI:57416"/>
        <dbReference type="ChEBI" id="CHEBI:57972"/>
        <dbReference type="EC" id="5.1.1.1"/>
    </reaction>
</comment>
<protein>
    <recommendedName>
        <fullName evidence="4">Alanine racemase</fullName>
        <ecNumber evidence="4">5.1.1.1</ecNumber>
    </recommendedName>
</protein>
<evidence type="ECO:0000259" key="7">
    <source>
        <dbReference type="SMART" id="SM01005"/>
    </source>
</evidence>
<comment type="pathway">
    <text evidence="4">Amino-acid biosynthesis; D-alanine biosynthesis; D-alanine from L-alanine: step 1/1.</text>
</comment>
<dbReference type="Gene3D" id="3.20.20.10">
    <property type="entry name" value="Alanine racemase"/>
    <property type="match status" value="1"/>
</dbReference>
<dbReference type="PRINTS" id="PR00992">
    <property type="entry name" value="ALARACEMASE"/>
</dbReference>
<feature type="binding site" evidence="4 6">
    <location>
        <position position="130"/>
    </location>
    <ligand>
        <name>substrate</name>
    </ligand>
</feature>
<evidence type="ECO:0000256" key="4">
    <source>
        <dbReference type="HAMAP-Rule" id="MF_01201"/>
    </source>
</evidence>
<dbReference type="GO" id="GO:0030632">
    <property type="term" value="P:D-alanine biosynthetic process"/>
    <property type="evidence" value="ECO:0007669"/>
    <property type="project" value="UniProtKB-UniRule"/>
</dbReference>
<dbReference type="InterPro" id="IPR029066">
    <property type="entry name" value="PLP-binding_barrel"/>
</dbReference>
<evidence type="ECO:0000256" key="1">
    <source>
        <dbReference type="ARBA" id="ARBA00001933"/>
    </source>
</evidence>
<evidence type="ECO:0000256" key="5">
    <source>
        <dbReference type="PIRSR" id="PIRSR600821-50"/>
    </source>
</evidence>
<dbReference type="PANTHER" id="PTHR30511">
    <property type="entry name" value="ALANINE RACEMASE"/>
    <property type="match status" value="1"/>
</dbReference>
<dbReference type="Gene3D" id="2.40.37.10">
    <property type="entry name" value="Lyase, Ornithine Decarboxylase, Chain A, domain 1"/>
    <property type="match status" value="1"/>
</dbReference>
<dbReference type="EMBL" id="ACVP01000003">
    <property type="protein sequence ID" value="EET78466.1"/>
    <property type="molecule type" value="Genomic_DNA"/>
</dbReference>
<sequence>MVGMLKTTIDLSAIAHNVRLIKEKVGPEVKLMCVVKADAYGHGAAKVVPVMARAGADCFGVATLREAVNLRRAGVDAPIVAWIWQTDEILEEALANGIEVAVNSLEQAHKLVKADFPAEVYVKVETGMHRSGVDEGDWAETFKVLRDAPHIKVLGLMSHFACADEPDNPHNDAQEEAFRTALQLAREIGLECPVNHLANSPAVLTRPSSYFEQVRVGAACYGLEPIEGREHGLRPAMTWSGQIFNVKPIQAGEGTCYGLTWKADKPGFLATVDCGYADGLPRGYQGDLHVGIGGHLYPQVGRICMDQIVVDLGENPHGVDTGQDAVIFGNGGVSATDLAAAAGTINYEVVCLPDGRTEREYIGEDDAQ</sequence>
<dbReference type="PANTHER" id="PTHR30511:SF0">
    <property type="entry name" value="ALANINE RACEMASE, CATABOLIC-RELATED"/>
    <property type="match status" value="1"/>
</dbReference>
<name>C6R740_9CORY</name>
<dbReference type="GO" id="GO:0008784">
    <property type="term" value="F:alanine racemase activity"/>
    <property type="evidence" value="ECO:0007669"/>
    <property type="project" value="UniProtKB-UniRule"/>
</dbReference>
<comment type="similarity">
    <text evidence="4">Belongs to the alanine racemase family.</text>
</comment>
<organism evidence="8 9">
    <name type="scientific">Corynebacterium tuberculostearicum SK141</name>
    <dbReference type="NCBI Taxonomy" id="553206"/>
    <lineage>
        <taxon>Bacteria</taxon>
        <taxon>Bacillati</taxon>
        <taxon>Actinomycetota</taxon>
        <taxon>Actinomycetes</taxon>
        <taxon>Mycobacteriales</taxon>
        <taxon>Corynebacteriaceae</taxon>
        <taxon>Corynebacterium</taxon>
    </lineage>
</organism>
<dbReference type="InterPro" id="IPR000821">
    <property type="entry name" value="Ala_racemase"/>
</dbReference>
<dbReference type="InterPro" id="IPR001608">
    <property type="entry name" value="Ala_racemase_N"/>
</dbReference>
<dbReference type="SUPFAM" id="SSF51419">
    <property type="entry name" value="PLP-binding barrel"/>
    <property type="match status" value="1"/>
</dbReference>
<dbReference type="GO" id="GO:0030170">
    <property type="term" value="F:pyridoxal phosphate binding"/>
    <property type="evidence" value="ECO:0007669"/>
    <property type="project" value="UniProtKB-UniRule"/>
</dbReference>
<dbReference type="GO" id="GO:0009252">
    <property type="term" value="P:peptidoglycan biosynthetic process"/>
    <property type="evidence" value="ECO:0007669"/>
    <property type="project" value="TreeGrafter"/>
</dbReference>
<accession>C6R740</accession>
<reference evidence="8 9" key="1">
    <citation type="submission" date="2009-06" db="EMBL/GenBank/DDBJ databases">
        <authorList>
            <person name="Dodson R."/>
            <person name="Sebastian Y."/>
            <person name="Madupu R."/>
            <person name="Durkin A.S."/>
            <person name="Torralba M."/>
            <person name="Methe B."/>
            <person name="Sutton G.G."/>
            <person name="Strausberg R.L."/>
            <person name="Nelson K.E."/>
        </authorList>
    </citation>
    <scope>NUCLEOTIDE SEQUENCE [LARGE SCALE GENOMIC DNA]</scope>
    <source>
        <strain evidence="8 9">SK141</strain>
    </source>
</reference>
<comment type="function">
    <text evidence="4">Catalyzes the interconversion of L-alanine and D-alanine. May also act on other amino acids.</text>
</comment>
<keyword evidence="2 4" id="KW-0663">Pyridoxal phosphate</keyword>
<evidence type="ECO:0000313" key="9">
    <source>
        <dbReference type="Proteomes" id="UP000004384"/>
    </source>
</evidence>
<gene>
    <name evidence="8" type="primary">alr</name>
    <name evidence="8" type="ORF">CORTU0001_1337</name>
</gene>
<evidence type="ECO:0000256" key="2">
    <source>
        <dbReference type="ARBA" id="ARBA00022898"/>
    </source>
</evidence>
<evidence type="ECO:0000256" key="6">
    <source>
        <dbReference type="PIRSR" id="PIRSR600821-52"/>
    </source>
</evidence>
<dbReference type="UniPathway" id="UPA00042">
    <property type="reaction ID" value="UER00497"/>
</dbReference>
<dbReference type="GO" id="GO:0005829">
    <property type="term" value="C:cytosol"/>
    <property type="evidence" value="ECO:0007669"/>
    <property type="project" value="TreeGrafter"/>
</dbReference>
<dbReference type="EC" id="5.1.1.1" evidence="4"/>
<dbReference type="InterPro" id="IPR011079">
    <property type="entry name" value="Ala_racemase_C"/>
</dbReference>
<dbReference type="InterPro" id="IPR009006">
    <property type="entry name" value="Ala_racemase/Decarboxylase_C"/>
</dbReference>
<dbReference type="SUPFAM" id="SSF50621">
    <property type="entry name" value="Alanine racemase C-terminal domain-like"/>
    <property type="match status" value="1"/>
</dbReference>
<keyword evidence="3 4" id="KW-0413">Isomerase</keyword>
<comment type="caution">
    <text evidence="8">The sequence shown here is derived from an EMBL/GenBank/DDBJ whole genome shotgun (WGS) entry which is preliminary data.</text>
</comment>
<dbReference type="PROSITE" id="PS00395">
    <property type="entry name" value="ALANINE_RACEMASE"/>
    <property type="match status" value="1"/>
</dbReference>
<evidence type="ECO:0000256" key="3">
    <source>
        <dbReference type="ARBA" id="ARBA00023235"/>
    </source>
</evidence>
<comment type="cofactor">
    <cofactor evidence="1 4 5">
        <name>pyridoxal 5'-phosphate</name>
        <dbReference type="ChEBI" id="CHEBI:597326"/>
    </cofactor>
</comment>
<feature type="domain" description="Alanine racemase C-terminal" evidence="7">
    <location>
        <begin position="236"/>
        <end position="362"/>
    </location>
</feature>
<feature type="binding site" evidence="4 6">
    <location>
        <position position="305"/>
    </location>
    <ligand>
        <name>substrate</name>
    </ligand>
</feature>
<feature type="active site" description="Proton acceptor; specific for L-alanine" evidence="4">
    <location>
        <position position="257"/>
    </location>
</feature>
<dbReference type="InterPro" id="IPR020622">
    <property type="entry name" value="Ala_racemase_pyridoxalP-BS"/>
</dbReference>
<dbReference type="Pfam" id="PF00842">
    <property type="entry name" value="Ala_racemase_C"/>
    <property type="match status" value="1"/>
</dbReference>
<feature type="active site" description="Proton acceptor; specific for D-alanine" evidence="4">
    <location>
        <position position="36"/>
    </location>
</feature>
<dbReference type="Pfam" id="PF01168">
    <property type="entry name" value="Ala_racemase_N"/>
    <property type="match status" value="1"/>
</dbReference>
<dbReference type="SMART" id="SM01005">
    <property type="entry name" value="Ala_racemase_C"/>
    <property type="match status" value="1"/>
</dbReference>
<dbReference type="HAMAP" id="MF_01201">
    <property type="entry name" value="Ala_racemase"/>
    <property type="match status" value="1"/>
</dbReference>